<feature type="region of interest" description="Disordered" evidence="1">
    <location>
        <begin position="138"/>
        <end position="171"/>
    </location>
</feature>
<dbReference type="EMBL" id="RCHS01000557">
    <property type="protein sequence ID" value="RMX57987.1"/>
    <property type="molecule type" value="Genomic_DNA"/>
</dbReference>
<evidence type="ECO:0000256" key="1">
    <source>
        <dbReference type="SAM" id="MobiDB-lite"/>
    </source>
</evidence>
<accession>A0A3M6UWK6</accession>
<dbReference type="Proteomes" id="UP000275408">
    <property type="component" value="Unassembled WGS sequence"/>
</dbReference>
<feature type="region of interest" description="Disordered" evidence="1">
    <location>
        <begin position="30"/>
        <end position="77"/>
    </location>
</feature>
<protein>
    <submittedName>
        <fullName evidence="2">Uncharacterized protein</fullName>
    </submittedName>
</protein>
<reference evidence="2 3" key="1">
    <citation type="journal article" date="2018" name="Sci. Rep.">
        <title>Comparative analysis of the Pocillopora damicornis genome highlights role of immune system in coral evolution.</title>
        <authorList>
            <person name="Cunning R."/>
            <person name="Bay R.A."/>
            <person name="Gillette P."/>
            <person name="Baker A.C."/>
            <person name="Traylor-Knowles N."/>
        </authorList>
    </citation>
    <scope>NUCLEOTIDE SEQUENCE [LARGE SCALE GENOMIC DNA]</scope>
    <source>
        <strain evidence="2">RSMAS</strain>
        <tissue evidence="2">Whole animal</tissue>
    </source>
</reference>
<name>A0A3M6UWK6_POCDA</name>
<dbReference type="OMA" id="VQHGSAY"/>
<dbReference type="OrthoDB" id="5988505at2759"/>
<evidence type="ECO:0000313" key="3">
    <source>
        <dbReference type="Proteomes" id="UP000275408"/>
    </source>
</evidence>
<feature type="compositionally biased region" description="Basic residues" evidence="1">
    <location>
        <begin position="38"/>
        <end position="48"/>
    </location>
</feature>
<keyword evidence="3" id="KW-1185">Reference proteome</keyword>
<proteinExistence type="predicted"/>
<evidence type="ECO:0000313" key="2">
    <source>
        <dbReference type="EMBL" id="RMX57987.1"/>
    </source>
</evidence>
<feature type="compositionally biased region" description="Basic and acidic residues" evidence="1">
    <location>
        <begin position="49"/>
        <end position="72"/>
    </location>
</feature>
<organism evidence="2 3">
    <name type="scientific">Pocillopora damicornis</name>
    <name type="common">Cauliflower coral</name>
    <name type="synonym">Millepora damicornis</name>
    <dbReference type="NCBI Taxonomy" id="46731"/>
    <lineage>
        <taxon>Eukaryota</taxon>
        <taxon>Metazoa</taxon>
        <taxon>Cnidaria</taxon>
        <taxon>Anthozoa</taxon>
        <taxon>Hexacorallia</taxon>
        <taxon>Scleractinia</taxon>
        <taxon>Astrocoeniina</taxon>
        <taxon>Pocilloporidae</taxon>
        <taxon>Pocillopora</taxon>
    </lineage>
</organism>
<gene>
    <name evidence="2" type="ORF">pdam_00015926</name>
</gene>
<comment type="caution">
    <text evidence="2">The sequence shown here is derived from an EMBL/GenBank/DDBJ whole genome shotgun (WGS) entry which is preliminary data.</text>
</comment>
<dbReference type="AlphaFoldDB" id="A0A3M6UWK6"/>
<sequence length="171" mass="19394">MSSFLPSIDTVGKSSLVAAKRIYSAVDCLEGATSNGRGGKKKDRRNRARSMDDHTPHQKSERKKEYSQELRMRKNKARIAHEESLVERENMKVLKERGLREKKRLNQLFSVYAVQHGSAYRESAKVVKPKFPVLLKSTKSTKTTAMSREKISLPHSPLPNLPSDSREGSQE</sequence>